<dbReference type="InterPro" id="IPR023827">
    <property type="entry name" value="Peptidase_S8_Asp-AS"/>
</dbReference>
<evidence type="ECO:0000256" key="3">
    <source>
        <dbReference type="ARBA" id="ARBA00022801"/>
    </source>
</evidence>
<evidence type="ECO:0000256" key="6">
    <source>
        <dbReference type="PROSITE-ProRule" id="PRU01240"/>
    </source>
</evidence>
<feature type="region of interest" description="Disordered" evidence="8">
    <location>
        <begin position="718"/>
        <end position="781"/>
    </location>
</feature>
<feature type="chain" id="PRO_5031366322" evidence="9">
    <location>
        <begin position="24"/>
        <end position="781"/>
    </location>
</feature>
<keyword evidence="3 6" id="KW-0378">Hydrolase</keyword>
<dbReference type="InterPro" id="IPR036852">
    <property type="entry name" value="Peptidase_S8/S53_dom_sf"/>
</dbReference>
<proteinExistence type="inferred from homology"/>
<feature type="compositionally biased region" description="Low complexity" evidence="8">
    <location>
        <begin position="752"/>
        <end position="770"/>
    </location>
</feature>
<dbReference type="PROSITE" id="PS00136">
    <property type="entry name" value="SUBTILASE_ASP"/>
    <property type="match status" value="1"/>
</dbReference>
<dbReference type="AlphaFoldDB" id="A0A7W9JBH3"/>
<dbReference type="SUPFAM" id="SSF52743">
    <property type="entry name" value="Subtilisin-like"/>
    <property type="match status" value="1"/>
</dbReference>
<dbReference type="EMBL" id="JACHMY010000001">
    <property type="protein sequence ID" value="MBB5838884.1"/>
    <property type="molecule type" value="Genomic_DNA"/>
</dbReference>
<organism evidence="11 12">
    <name type="scientific">Kribbella italica</name>
    <dbReference type="NCBI Taxonomy" id="1540520"/>
    <lineage>
        <taxon>Bacteria</taxon>
        <taxon>Bacillati</taxon>
        <taxon>Actinomycetota</taxon>
        <taxon>Actinomycetes</taxon>
        <taxon>Propionibacteriales</taxon>
        <taxon>Kribbellaceae</taxon>
        <taxon>Kribbella</taxon>
    </lineage>
</organism>
<dbReference type="PANTHER" id="PTHR43806">
    <property type="entry name" value="PEPTIDASE S8"/>
    <property type="match status" value="1"/>
</dbReference>
<dbReference type="PROSITE" id="PS00138">
    <property type="entry name" value="SUBTILASE_SER"/>
    <property type="match status" value="1"/>
</dbReference>
<sequence>MRHRWITPALAVALSALPLTAQAAPAPSPRAKPTDLTTRITLITGDRVQVTSRPGQPEKVTFEPGPASRSTAAVTSYANGHTYVVPEVATKDVSAGRLDRALFDVTTLIAEGQDDAKSTTLPVIVRYGAQPKQLKGVTSSRALKSINAQATRVDKTKAADFWSTVQGVQKVSLDRKVKVQLDQSVPQIGGPAAWERGLTGKGVKIAVLDSGIDPNHADFTGRIGAQQNFTDTADTVDHHGHGTHVASIAAGTGAASGGKYKGVAPDATLLVGKVLDDTGSGSFSGIIAGMEWAAAQGADVVNMSLGSQEPSDGTDDLSQAVNRLTRSTGTLFVVAAGNCFFPQPGTITSPGAADEALAVGNLQRDGSLNDGSCRGPRAGDGAIKPELSAPGTDIVAARAAGTELGDPVDDNYTTLGGTSMASPHVAGTAALVAQAHPDWTAAKLKAQLISTADPQQGRVDEEGAGRVDADQATDQSVTVDTGELELGTLRWPFPAQEELAKTLTYSNPTSEPITLQLQASTQETPQFSAKQLVVPANGTATVEATFDRAALGVGKYSGRITATAAGKDPIVTTYGWYAEPEMYDLTIQGIAKDGSAAQTDVNIARLDGDPTPGNTLPLRDGKATARLAPGRYVVSTVLFTDPTDSRAQEYSVLSSNELHVDKNLATTLDARKAKPIDLTAQGATGLPARERAMGYTLKNTDGLITGGTGISWTGAARLTSATPSSPPAAPSSLWARGSSARRTRPRLKAARSRSWTSTSARASPAPRTSPCTTRARHPRRS</sequence>
<dbReference type="PROSITE" id="PS00137">
    <property type="entry name" value="SUBTILASE_HIS"/>
    <property type="match status" value="1"/>
</dbReference>
<keyword evidence="9" id="KW-0732">Signal</keyword>
<evidence type="ECO:0000256" key="4">
    <source>
        <dbReference type="ARBA" id="ARBA00022825"/>
    </source>
</evidence>
<keyword evidence="4 6" id="KW-0720">Serine protease</keyword>
<feature type="compositionally biased region" description="Basic residues" evidence="8">
    <location>
        <begin position="739"/>
        <end position="751"/>
    </location>
</feature>
<keyword evidence="12" id="KW-1185">Reference proteome</keyword>
<feature type="active site" description="Charge relay system" evidence="5 6">
    <location>
        <position position="209"/>
    </location>
</feature>
<comment type="caution">
    <text evidence="11">The sequence shown here is derived from an EMBL/GenBank/DDBJ whole genome shotgun (WGS) entry which is preliminary data.</text>
</comment>
<evidence type="ECO:0000256" key="1">
    <source>
        <dbReference type="ARBA" id="ARBA00011073"/>
    </source>
</evidence>
<evidence type="ECO:0000313" key="12">
    <source>
        <dbReference type="Proteomes" id="UP000549971"/>
    </source>
</evidence>
<dbReference type="Proteomes" id="UP000549971">
    <property type="component" value="Unassembled WGS sequence"/>
</dbReference>
<dbReference type="Pfam" id="PF00082">
    <property type="entry name" value="Peptidase_S8"/>
    <property type="match status" value="1"/>
</dbReference>
<evidence type="ECO:0000256" key="9">
    <source>
        <dbReference type="SAM" id="SignalP"/>
    </source>
</evidence>
<evidence type="ECO:0000256" key="2">
    <source>
        <dbReference type="ARBA" id="ARBA00022670"/>
    </source>
</evidence>
<feature type="signal peptide" evidence="9">
    <location>
        <begin position="1"/>
        <end position="23"/>
    </location>
</feature>
<evidence type="ECO:0000313" key="11">
    <source>
        <dbReference type="EMBL" id="MBB5838884.1"/>
    </source>
</evidence>
<feature type="domain" description="Peptidase S8/S53" evidence="10">
    <location>
        <begin position="200"/>
        <end position="461"/>
    </location>
</feature>
<dbReference type="GO" id="GO:0006508">
    <property type="term" value="P:proteolysis"/>
    <property type="evidence" value="ECO:0007669"/>
    <property type="project" value="UniProtKB-KW"/>
</dbReference>
<dbReference type="InterPro" id="IPR000209">
    <property type="entry name" value="Peptidase_S8/S53_dom"/>
</dbReference>
<protein>
    <submittedName>
        <fullName evidence="11">Subtilisin family serine protease</fullName>
    </submittedName>
</protein>
<accession>A0A7W9JBH3</accession>
<dbReference type="PROSITE" id="PS51892">
    <property type="entry name" value="SUBTILASE"/>
    <property type="match status" value="1"/>
</dbReference>
<dbReference type="PANTHER" id="PTHR43806:SF65">
    <property type="entry name" value="SERINE PROTEASE APRX"/>
    <property type="match status" value="1"/>
</dbReference>
<dbReference type="PRINTS" id="PR00723">
    <property type="entry name" value="SUBTILISIN"/>
</dbReference>
<feature type="active site" description="Charge relay system" evidence="5 6">
    <location>
        <position position="419"/>
    </location>
</feature>
<gene>
    <name evidence="11" type="ORF">HDA39_005618</name>
</gene>
<dbReference type="GO" id="GO:0004252">
    <property type="term" value="F:serine-type endopeptidase activity"/>
    <property type="evidence" value="ECO:0007669"/>
    <property type="project" value="UniProtKB-UniRule"/>
</dbReference>
<evidence type="ECO:0000256" key="7">
    <source>
        <dbReference type="RuleBase" id="RU003355"/>
    </source>
</evidence>
<dbReference type="InterPro" id="IPR015500">
    <property type="entry name" value="Peptidase_S8_subtilisin-rel"/>
</dbReference>
<evidence type="ECO:0000259" key="10">
    <source>
        <dbReference type="Pfam" id="PF00082"/>
    </source>
</evidence>
<reference evidence="11 12" key="1">
    <citation type="submission" date="2020-08" db="EMBL/GenBank/DDBJ databases">
        <title>Sequencing the genomes of 1000 actinobacteria strains.</title>
        <authorList>
            <person name="Klenk H.-P."/>
        </authorList>
    </citation>
    <scope>NUCLEOTIDE SEQUENCE [LARGE SCALE GENOMIC DNA]</scope>
    <source>
        <strain evidence="11 12">DSM 28967</strain>
    </source>
</reference>
<feature type="active site" description="Charge relay system" evidence="5 6">
    <location>
        <position position="241"/>
    </location>
</feature>
<evidence type="ECO:0000256" key="5">
    <source>
        <dbReference type="PIRSR" id="PIRSR615500-1"/>
    </source>
</evidence>
<comment type="similarity">
    <text evidence="1 6 7">Belongs to the peptidase S8 family.</text>
</comment>
<dbReference type="Gene3D" id="3.40.50.200">
    <property type="entry name" value="Peptidase S8/S53 domain"/>
    <property type="match status" value="1"/>
</dbReference>
<dbReference type="RefSeq" id="WP_238356166.1">
    <property type="nucleotide sequence ID" value="NZ_JACHMY010000001.1"/>
</dbReference>
<evidence type="ECO:0000256" key="8">
    <source>
        <dbReference type="SAM" id="MobiDB-lite"/>
    </source>
</evidence>
<dbReference type="InterPro" id="IPR050131">
    <property type="entry name" value="Peptidase_S8_subtilisin-like"/>
</dbReference>
<name>A0A7W9JBH3_9ACTN</name>
<dbReference type="InterPro" id="IPR023828">
    <property type="entry name" value="Peptidase_S8_Ser-AS"/>
</dbReference>
<keyword evidence="2 6" id="KW-0645">Protease</keyword>
<dbReference type="InterPro" id="IPR022398">
    <property type="entry name" value="Peptidase_S8_His-AS"/>
</dbReference>